<organism evidence="4 5">
    <name type="scientific">Pseudonocardia broussonetiae</name>
    <dbReference type="NCBI Taxonomy" id="2736640"/>
    <lineage>
        <taxon>Bacteria</taxon>
        <taxon>Bacillati</taxon>
        <taxon>Actinomycetota</taxon>
        <taxon>Actinomycetes</taxon>
        <taxon>Pseudonocardiales</taxon>
        <taxon>Pseudonocardiaceae</taxon>
        <taxon>Pseudonocardia</taxon>
    </lineage>
</organism>
<dbReference type="RefSeq" id="WP_172160288.1">
    <property type="nucleotide sequence ID" value="NZ_CP053564.1"/>
</dbReference>
<dbReference type="Proteomes" id="UP000505377">
    <property type="component" value="Chromosome"/>
</dbReference>
<keyword evidence="5" id="KW-1185">Reference proteome</keyword>
<dbReference type="InterPro" id="IPR001926">
    <property type="entry name" value="TrpB-like_PALP"/>
</dbReference>
<accession>A0A6M6JK61</accession>
<sequence>MGPIPASGGDLAVLPREFHATLPGYRPTPLTPLPALAAELGVGQVWVKDESERLGLPAFKVLGASWAVNRALSARAGHADPARSLDELRRRTAGTAPTLVTATDGNHGRALARMARLLGVRARVHLPGGLDPAVADSVAGEGAEVVPTDLVYDDVVRHAAASVRGDDVLVQDTARPGYEDVPGWVVDGYGTLFAEVDEQLGAAPDLLVVPTGVGSLLQAALQHHRSRPPAVLAVEPVGAACVGRSLAAGRPVTVDTSAPTVMAGLNCGTVSSTAWPVIAERLDAAVAVTDDQALAAVADLRAAGVPLGPCGAAALAGLRVLAADPGATARPGAAAVVVLVGTDGGPPVSPG</sequence>
<evidence type="ECO:0000256" key="2">
    <source>
        <dbReference type="ARBA" id="ARBA00022898"/>
    </source>
</evidence>
<protein>
    <submittedName>
        <fullName evidence="4">Pyridoxal-phosphate dependent enzyme</fullName>
    </submittedName>
</protein>
<dbReference type="EMBL" id="CP053564">
    <property type="protein sequence ID" value="QJY47563.1"/>
    <property type="molecule type" value="Genomic_DNA"/>
</dbReference>
<dbReference type="Gene3D" id="3.40.50.1100">
    <property type="match status" value="2"/>
</dbReference>
<gene>
    <name evidence="4" type="ORF">HOP40_18550</name>
</gene>
<dbReference type="AlphaFoldDB" id="A0A6M6JK61"/>
<evidence type="ECO:0000313" key="5">
    <source>
        <dbReference type="Proteomes" id="UP000505377"/>
    </source>
</evidence>
<dbReference type="KEGG" id="pbro:HOP40_18550"/>
<dbReference type="PANTHER" id="PTHR42937:SF1">
    <property type="entry name" value="DIAMINOPROPIONATE AMMONIA-LYASE"/>
    <property type="match status" value="1"/>
</dbReference>
<dbReference type="PANTHER" id="PTHR42937">
    <property type="match status" value="1"/>
</dbReference>
<name>A0A6M6JK61_9PSEU</name>
<reference evidence="4 5" key="1">
    <citation type="submission" date="2020-05" db="EMBL/GenBank/DDBJ databases">
        <authorList>
            <person name="Mo P."/>
        </authorList>
    </citation>
    <scope>NUCLEOTIDE SEQUENCE [LARGE SCALE GENOMIC DNA]</scope>
    <source>
        <strain evidence="4 5">Gen01</strain>
    </source>
</reference>
<feature type="domain" description="Tryptophan synthase beta chain-like PALP" evidence="3">
    <location>
        <begin position="23"/>
        <end position="333"/>
    </location>
</feature>
<evidence type="ECO:0000259" key="3">
    <source>
        <dbReference type="Pfam" id="PF00291"/>
    </source>
</evidence>
<dbReference type="InterPro" id="IPR036052">
    <property type="entry name" value="TrpB-like_PALP_sf"/>
</dbReference>
<proteinExistence type="predicted"/>
<comment type="cofactor">
    <cofactor evidence="1">
        <name>pyridoxal 5'-phosphate</name>
        <dbReference type="ChEBI" id="CHEBI:597326"/>
    </cofactor>
</comment>
<dbReference type="GO" id="GO:1901605">
    <property type="term" value="P:alpha-amino acid metabolic process"/>
    <property type="evidence" value="ECO:0007669"/>
    <property type="project" value="UniProtKB-ARBA"/>
</dbReference>
<dbReference type="Pfam" id="PF00291">
    <property type="entry name" value="PALP"/>
    <property type="match status" value="1"/>
</dbReference>
<keyword evidence="2" id="KW-0663">Pyridoxal phosphate</keyword>
<evidence type="ECO:0000313" key="4">
    <source>
        <dbReference type="EMBL" id="QJY47563.1"/>
    </source>
</evidence>
<evidence type="ECO:0000256" key="1">
    <source>
        <dbReference type="ARBA" id="ARBA00001933"/>
    </source>
</evidence>
<dbReference type="SUPFAM" id="SSF53686">
    <property type="entry name" value="Tryptophan synthase beta subunit-like PLP-dependent enzymes"/>
    <property type="match status" value="1"/>
</dbReference>